<dbReference type="RefSeq" id="WP_169276020.1">
    <property type="nucleotide sequence ID" value="NZ_JAAIIH010000013.1"/>
</dbReference>
<comment type="caution">
    <text evidence="3">The sequence shown here is derived from an EMBL/GenBank/DDBJ whole genome shotgun (WGS) entry which is preliminary data.</text>
</comment>
<reference evidence="3 4" key="1">
    <citation type="submission" date="2020-02" db="EMBL/GenBank/DDBJ databases">
        <title>Characterization of phylogenetic diversity of novel bifidobacterial species isolated in Czech ZOOs.</title>
        <authorList>
            <person name="Lugli G.A."/>
            <person name="Vera N.B."/>
            <person name="Ventura M."/>
        </authorList>
    </citation>
    <scope>NUCLEOTIDE SEQUENCE [LARGE SCALE GENOMIC DNA]</scope>
    <source>
        <strain evidence="3 4">DSM 109958</strain>
    </source>
</reference>
<evidence type="ECO:0000313" key="3">
    <source>
        <dbReference type="EMBL" id="NMN00932.1"/>
    </source>
</evidence>
<feature type="domain" description="AAA" evidence="1">
    <location>
        <begin position="18"/>
        <end position="147"/>
    </location>
</feature>
<dbReference type="PANTHER" id="PTHR33295">
    <property type="entry name" value="ATPASE"/>
    <property type="match status" value="1"/>
</dbReference>
<name>A0A7Y0F4I9_9BIFI</name>
<gene>
    <name evidence="3" type="ORF">G1C96_1514</name>
</gene>
<evidence type="ECO:0000259" key="2">
    <source>
        <dbReference type="Pfam" id="PF13635"/>
    </source>
</evidence>
<accession>A0A7Y0F4I9</accession>
<proteinExistence type="predicted"/>
<dbReference type="PANTHER" id="PTHR33295:SF7">
    <property type="entry name" value="ATPASE"/>
    <property type="match status" value="1"/>
</dbReference>
<dbReference type="InterPro" id="IPR041682">
    <property type="entry name" value="AAA_14"/>
</dbReference>
<dbReference type="InterPro" id="IPR027417">
    <property type="entry name" value="P-loop_NTPase"/>
</dbReference>
<dbReference type="SUPFAM" id="SSF52540">
    <property type="entry name" value="P-loop containing nucleoside triphosphate hydrolases"/>
    <property type="match status" value="1"/>
</dbReference>
<dbReference type="Proteomes" id="UP000588277">
    <property type="component" value="Unassembled WGS sequence"/>
</dbReference>
<sequence length="427" mass="47055">MHRNILARLQEWAASRDRKPLLLYGARQTGKTYLLAELARTVFPDNSVRFDLERDDRARRAFDADLDAATLVRRLEQVSGQRIDPGRTLLILDEIQASNRALAALKYFREDMPQLHVAAAGSLLGFSMPVGKVETLTLHPMGFDEFLDAVGDGAMVPEIRSCYEGAESCYLHDAMMERFWQYLMVGGMPEAVARFARDGDYAAVRDVQNTIADLYVADMAKYATPTETARIRDTWNSVPAQLAKENHKFQYKLVRSGGRASTYAAAISWLLAAGLVDRCACVSSGQLPLAVHEDASAFKIYMADTGLLAARSELDAGMVLDPGRRGRLDLGGIVENAVAQALTVNDVPLRYWTSGNTAEVDFVMQSADMTVGMPIEVKSSLNTRSRSLAVYRGKYGPETAMRLSPKNFGTDNGTRSVPLYAAFCIGR</sequence>
<dbReference type="InterPro" id="IPR025420">
    <property type="entry name" value="DUF4143"/>
</dbReference>
<dbReference type="Pfam" id="PF13173">
    <property type="entry name" value="AAA_14"/>
    <property type="match status" value="1"/>
</dbReference>
<evidence type="ECO:0000259" key="1">
    <source>
        <dbReference type="Pfam" id="PF13173"/>
    </source>
</evidence>
<dbReference type="Pfam" id="PF13635">
    <property type="entry name" value="DUF4143"/>
    <property type="match status" value="1"/>
</dbReference>
<dbReference type="AlphaFoldDB" id="A0A7Y0F4I9"/>
<evidence type="ECO:0000313" key="4">
    <source>
        <dbReference type="Proteomes" id="UP000588277"/>
    </source>
</evidence>
<protein>
    <submittedName>
        <fullName evidence="3">ATPase</fullName>
    </submittedName>
</protein>
<keyword evidence="4" id="KW-1185">Reference proteome</keyword>
<dbReference type="EMBL" id="JAAIIH010000013">
    <property type="protein sequence ID" value="NMN00932.1"/>
    <property type="molecule type" value="Genomic_DNA"/>
</dbReference>
<organism evidence="3 4">
    <name type="scientific">Bifidobacterium moraviense</name>
    <dbReference type="NCBI Taxonomy" id="2675323"/>
    <lineage>
        <taxon>Bacteria</taxon>
        <taxon>Bacillati</taxon>
        <taxon>Actinomycetota</taxon>
        <taxon>Actinomycetes</taxon>
        <taxon>Bifidobacteriales</taxon>
        <taxon>Bifidobacteriaceae</taxon>
        <taxon>Bifidobacterium</taxon>
    </lineage>
</organism>
<dbReference type="Gene3D" id="3.40.50.300">
    <property type="entry name" value="P-loop containing nucleotide triphosphate hydrolases"/>
    <property type="match status" value="1"/>
</dbReference>
<feature type="domain" description="DUF4143" evidence="2">
    <location>
        <begin position="218"/>
        <end position="380"/>
    </location>
</feature>
<dbReference type="CDD" id="cd00009">
    <property type="entry name" value="AAA"/>
    <property type="match status" value="1"/>
</dbReference>